<feature type="domain" description="J" evidence="3">
    <location>
        <begin position="189"/>
        <end position="254"/>
    </location>
</feature>
<evidence type="ECO:0000313" key="4">
    <source>
        <dbReference type="EMBL" id="KAH7129234.1"/>
    </source>
</evidence>
<name>A0A9P9DZ96_9HYPO</name>
<gene>
    <name evidence="4" type="ORF">EDB81DRAFT_808913</name>
</gene>
<dbReference type="GO" id="GO:0042026">
    <property type="term" value="P:protein refolding"/>
    <property type="evidence" value="ECO:0007669"/>
    <property type="project" value="TreeGrafter"/>
</dbReference>
<dbReference type="OrthoDB" id="10250354at2759"/>
<dbReference type="PANTHER" id="PTHR43096">
    <property type="entry name" value="DNAJ HOMOLOG 1, MITOCHONDRIAL-RELATED"/>
    <property type="match status" value="1"/>
</dbReference>
<dbReference type="Proteomes" id="UP000738349">
    <property type="component" value="Unassembled WGS sequence"/>
</dbReference>
<keyword evidence="1" id="KW-0143">Chaperone</keyword>
<dbReference type="InterPro" id="IPR018253">
    <property type="entry name" value="DnaJ_domain_CS"/>
</dbReference>
<dbReference type="PROSITE" id="PS50076">
    <property type="entry name" value="DNAJ_2"/>
    <property type="match status" value="1"/>
</dbReference>
<protein>
    <recommendedName>
        <fullName evidence="3">J domain-containing protein</fullName>
    </recommendedName>
</protein>
<dbReference type="PRINTS" id="PR00625">
    <property type="entry name" value="JDOMAIN"/>
</dbReference>
<sequence length="388" mass="44993">MRASNSLKDSRRWMCMSMTNTPLFTEPPILSCSPMPAGFTPFTPHNCPALSSDEAIYPIISTIQCKSRIQDSASSHLPFFFCGALTQRQWTSRVGSQLAINYELKHASKVSRLCHDNKQHYTAPPTPHFPKNKRPPCCSRKNNNNKNNNSTSDNHAQTASIVKNSCKTRIPRYLYHLQPTMAPLSCSVDYYAVLGVPYTADEATIKSAYRRLAHLKHPDKNGDTPESTAEFQLLQSAYATLGDRKQRRRFDRQYLPAQPKNPYNYKWHFTFSHQIFTVTGPCQTISPQPYRWGSAYSRREMRQTKDHNGTRQGDKPRDKNFTDIEEVRCRADEIKRVAEDRVQAERDRKESLQADLEARRERVEEMRRTRQEMDDRRRESERKLAARK</sequence>
<dbReference type="GO" id="GO:0005737">
    <property type="term" value="C:cytoplasm"/>
    <property type="evidence" value="ECO:0007669"/>
    <property type="project" value="TreeGrafter"/>
</dbReference>
<dbReference type="PROSITE" id="PS00636">
    <property type="entry name" value="DNAJ_1"/>
    <property type="match status" value="1"/>
</dbReference>
<dbReference type="Pfam" id="PF00226">
    <property type="entry name" value="DnaJ"/>
    <property type="match status" value="1"/>
</dbReference>
<dbReference type="SUPFAM" id="SSF46565">
    <property type="entry name" value="Chaperone J-domain"/>
    <property type="match status" value="1"/>
</dbReference>
<dbReference type="PANTHER" id="PTHR43096:SF52">
    <property type="entry name" value="DNAJ HOMOLOG 1, MITOCHONDRIAL-RELATED"/>
    <property type="match status" value="1"/>
</dbReference>
<evidence type="ECO:0000256" key="2">
    <source>
        <dbReference type="SAM" id="MobiDB-lite"/>
    </source>
</evidence>
<proteinExistence type="predicted"/>
<dbReference type="EMBL" id="JAGMUV010000018">
    <property type="protein sequence ID" value="KAH7129234.1"/>
    <property type="molecule type" value="Genomic_DNA"/>
</dbReference>
<organism evidence="4 5">
    <name type="scientific">Dactylonectria macrodidyma</name>
    <dbReference type="NCBI Taxonomy" id="307937"/>
    <lineage>
        <taxon>Eukaryota</taxon>
        <taxon>Fungi</taxon>
        <taxon>Dikarya</taxon>
        <taxon>Ascomycota</taxon>
        <taxon>Pezizomycotina</taxon>
        <taxon>Sordariomycetes</taxon>
        <taxon>Hypocreomycetidae</taxon>
        <taxon>Hypocreales</taxon>
        <taxon>Nectriaceae</taxon>
        <taxon>Dactylonectria</taxon>
    </lineage>
</organism>
<dbReference type="SMART" id="SM00271">
    <property type="entry name" value="DnaJ"/>
    <property type="match status" value="1"/>
</dbReference>
<comment type="caution">
    <text evidence="4">The sequence shown here is derived from an EMBL/GenBank/DDBJ whole genome shotgun (WGS) entry which is preliminary data.</text>
</comment>
<reference evidence="4" key="1">
    <citation type="journal article" date="2021" name="Nat. Commun.">
        <title>Genetic determinants of endophytism in the Arabidopsis root mycobiome.</title>
        <authorList>
            <person name="Mesny F."/>
            <person name="Miyauchi S."/>
            <person name="Thiergart T."/>
            <person name="Pickel B."/>
            <person name="Atanasova L."/>
            <person name="Karlsson M."/>
            <person name="Huettel B."/>
            <person name="Barry K.W."/>
            <person name="Haridas S."/>
            <person name="Chen C."/>
            <person name="Bauer D."/>
            <person name="Andreopoulos W."/>
            <person name="Pangilinan J."/>
            <person name="LaButti K."/>
            <person name="Riley R."/>
            <person name="Lipzen A."/>
            <person name="Clum A."/>
            <person name="Drula E."/>
            <person name="Henrissat B."/>
            <person name="Kohler A."/>
            <person name="Grigoriev I.V."/>
            <person name="Martin F.M."/>
            <person name="Hacquard S."/>
        </authorList>
    </citation>
    <scope>NUCLEOTIDE SEQUENCE</scope>
    <source>
        <strain evidence="4">MPI-CAGE-AT-0147</strain>
    </source>
</reference>
<dbReference type="InterPro" id="IPR036869">
    <property type="entry name" value="J_dom_sf"/>
</dbReference>
<evidence type="ECO:0000256" key="1">
    <source>
        <dbReference type="ARBA" id="ARBA00023186"/>
    </source>
</evidence>
<keyword evidence="5" id="KW-1185">Reference proteome</keyword>
<feature type="region of interest" description="Disordered" evidence="2">
    <location>
        <begin position="341"/>
        <end position="388"/>
    </location>
</feature>
<evidence type="ECO:0000313" key="5">
    <source>
        <dbReference type="Proteomes" id="UP000738349"/>
    </source>
</evidence>
<feature type="region of interest" description="Disordered" evidence="2">
    <location>
        <begin position="121"/>
        <end position="157"/>
    </location>
</feature>
<evidence type="ECO:0000259" key="3">
    <source>
        <dbReference type="PROSITE" id="PS50076"/>
    </source>
</evidence>
<accession>A0A9P9DZ96</accession>
<dbReference type="CDD" id="cd06257">
    <property type="entry name" value="DnaJ"/>
    <property type="match status" value="1"/>
</dbReference>
<dbReference type="InterPro" id="IPR001623">
    <property type="entry name" value="DnaJ_domain"/>
</dbReference>
<dbReference type="GO" id="GO:0051082">
    <property type="term" value="F:unfolded protein binding"/>
    <property type="evidence" value="ECO:0007669"/>
    <property type="project" value="TreeGrafter"/>
</dbReference>
<dbReference type="Gene3D" id="1.10.287.110">
    <property type="entry name" value="DnaJ domain"/>
    <property type="match status" value="1"/>
</dbReference>
<feature type="region of interest" description="Disordered" evidence="2">
    <location>
        <begin position="302"/>
        <end position="324"/>
    </location>
</feature>
<dbReference type="AlphaFoldDB" id="A0A9P9DZ96"/>